<dbReference type="InterPro" id="IPR002885">
    <property type="entry name" value="PPR_rpt"/>
</dbReference>
<protein>
    <recommendedName>
        <fullName evidence="5">Pentatricopeptide repeat-containing protein</fullName>
    </recommendedName>
</protein>
<reference evidence="3" key="1">
    <citation type="submission" date="2021-01" db="EMBL/GenBank/DDBJ databases">
        <title>Adiantum capillus-veneris genome.</title>
        <authorList>
            <person name="Fang Y."/>
            <person name="Liao Q."/>
        </authorList>
    </citation>
    <scope>NUCLEOTIDE SEQUENCE</scope>
    <source>
        <strain evidence="3">H3</strain>
        <tissue evidence="3">Leaf</tissue>
    </source>
</reference>
<dbReference type="EMBL" id="JABFUD020000007">
    <property type="protein sequence ID" value="KAI5077164.1"/>
    <property type="molecule type" value="Genomic_DNA"/>
</dbReference>
<dbReference type="GO" id="GO:0003723">
    <property type="term" value="F:RNA binding"/>
    <property type="evidence" value="ECO:0007669"/>
    <property type="project" value="InterPro"/>
</dbReference>
<evidence type="ECO:0000256" key="2">
    <source>
        <dbReference type="PROSITE-ProRule" id="PRU00708"/>
    </source>
</evidence>
<keyword evidence="1" id="KW-0677">Repeat</keyword>
<feature type="repeat" description="PPR" evidence="2">
    <location>
        <begin position="164"/>
        <end position="198"/>
    </location>
</feature>
<feature type="repeat" description="PPR" evidence="2">
    <location>
        <begin position="428"/>
        <end position="462"/>
    </location>
</feature>
<dbReference type="OrthoDB" id="1896896at2759"/>
<feature type="repeat" description="PPR" evidence="2">
    <location>
        <begin position="545"/>
        <end position="579"/>
    </location>
</feature>
<accession>A0A9D4V040</accession>
<evidence type="ECO:0008006" key="5">
    <source>
        <dbReference type="Google" id="ProtNLM"/>
    </source>
</evidence>
<evidence type="ECO:0000256" key="1">
    <source>
        <dbReference type="ARBA" id="ARBA00022737"/>
    </source>
</evidence>
<evidence type="ECO:0000313" key="4">
    <source>
        <dbReference type="Proteomes" id="UP000886520"/>
    </source>
</evidence>
<dbReference type="FunFam" id="1.25.40.10:FF:000343">
    <property type="entry name" value="Pentatricopeptide repeat-containing protein At3g58590"/>
    <property type="match status" value="1"/>
</dbReference>
<feature type="repeat" description="PPR" evidence="2">
    <location>
        <begin position="876"/>
        <end position="910"/>
    </location>
</feature>
<dbReference type="Pfam" id="PF01535">
    <property type="entry name" value="PPR"/>
    <property type="match status" value="6"/>
</dbReference>
<feature type="repeat" description="PPR" evidence="2">
    <location>
        <begin position="911"/>
        <end position="945"/>
    </location>
</feature>
<dbReference type="InterPro" id="IPR046960">
    <property type="entry name" value="PPR_At4g14850-like_plant"/>
</dbReference>
<dbReference type="FunFam" id="1.25.40.10:FF:000285">
    <property type="entry name" value="Pentatricopeptide repeat-containing protein, chloroplastic"/>
    <property type="match status" value="1"/>
</dbReference>
<comment type="caution">
    <text evidence="3">The sequence shown here is derived from an EMBL/GenBank/DDBJ whole genome shotgun (WGS) entry which is preliminary data.</text>
</comment>
<feature type="repeat" description="PPR" evidence="2">
    <location>
        <begin position="311"/>
        <end position="345"/>
    </location>
</feature>
<proteinExistence type="predicted"/>
<feature type="repeat" description="PPR" evidence="2">
    <location>
        <begin position="94"/>
        <end position="128"/>
    </location>
</feature>
<dbReference type="FunFam" id="1.25.40.10:FF:000073">
    <property type="entry name" value="Pentatricopeptide repeat-containing protein chloroplastic"/>
    <property type="match status" value="1"/>
</dbReference>
<dbReference type="FunFam" id="1.25.40.10:FF:000396">
    <property type="entry name" value="Pentatricopeptide repeat-containing protein At2g36730"/>
    <property type="match status" value="1"/>
</dbReference>
<dbReference type="PANTHER" id="PTHR47926">
    <property type="entry name" value="PENTATRICOPEPTIDE REPEAT-CONTAINING PROTEIN"/>
    <property type="match status" value="1"/>
</dbReference>
<dbReference type="GO" id="GO:0009451">
    <property type="term" value="P:RNA modification"/>
    <property type="evidence" value="ECO:0007669"/>
    <property type="project" value="InterPro"/>
</dbReference>
<dbReference type="FunFam" id="1.25.40.10:FF:000381">
    <property type="entry name" value="Pentatricopeptide repeat-containing protein"/>
    <property type="match status" value="1"/>
</dbReference>
<dbReference type="Pfam" id="PF13041">
    <property type="entry name" value="PPR_2"/>
    <property type="match status" value="6"/>
</dbReference>
<feature type="repeat" description="PPR" evidence="2">
    <location>
        <begin position="775"/>
        <end position="809"/>
    </location>
</feature>
<dbReference type="PANTHER" id="PTHR47926:SF533">
    <property type="entry name" value="DYW DOMAIN-CONTAINING PROTEIN"/>
    <property type="match status" value="1"/>
</dbReference>
<sequence length="952" mass="104168">MCRVLQQQTRGQLDKALQALLHMHKPPSASIYVSLLRQCKQERALDQAKQIQAHLSYHQISLTGLLGDYLVMTLASCGALDDALHVSYTLPCRTVYSWTGIISAFVDRGCPLDALRVYQYMLDDHIQPDRYTFVSLLKACGSILDSASGKQFHAQAAEMGMARDVFVGNTLVSMYGKCGEVVEAEKVFYEMPLRTVVSWNSMMSAYLDAGHGELGLQLYSQMHTLDASYDHATSVLALQACATLVEKSICCDSRQSTVCLPLEIGRALHADLRRKGFASQIFIASTLVSLYGKCKALAEAENAFFSLSHHDVVSWNVILAAYVEQGQGKEALQLYVWMQRSGTSPDRMSLMVTLQACAVLAEKDEACSVKEGTNELVPLQIGQALHSDTEVKGVASDAFVANTIISMYGKCGAIKEAEQIFCRISYHDAVAWNAMLSAYVEQGDGEKSLKLYSQMQHEGVTPEQLTFVIAIQACATIAETDESLLDGGRSLKLGPLWIGKALHADARREGLELDAIVGCTLVSMYGKCGAVSEAEHMFATLLYCDVVAWNIMLSIYVDQGEGCLVLQLFKHMQEERVSPDQMTLVTAMQACALIAGIEQSMEKESLRAISLEIGKILHAEACKRGFLSHAFVKNTLINMYGKCGATLEVEDLFQAMSTRTVVSWNALLSAYVEQDHSDRALQLHTQMQKEGICSDQLTCVITLQACASLADKGTALEENSTRIRALNFGHSLHADAVKKGFASDVIVANTLVSVYGKCGDSGQAKYMFDVMPERTVASWNVMLAVYLEQGQGGETLELYRQMKNQGLILDHVTPICVLQACGLVGSLKLCEQIHFDIVSGGYDYYSSLNAPLIHAYGSCASMEQARESFDKIVKPDVTSWNACIAGYTGEGNHLASFCMFEELKLAGLKPDKVTFTSMLSACSHSGLPLDSLEYVESMEAEAIDSSDKSTSM</sequence>
<dbReference type="NCBIfam" id="TIGR00756">
    <property type="entry name" value="PPR"/>
    <property type="match status" value="8"/>
</dbReference>
<feature type="repeat" description="PPR" evidence="2">
    <location>
        <begin position="660"/>
        <end position="694"/>
    </location>
</feature>
<dbReference type="Proteomes" id="UP000886520">
    <property type="component" value="Chromosome 7"/>
</dbReference>
<dbReference type="Gene3D" id="1.25.40.10">
    <property type="entry name" value="Tetratricopeptide repeat domain"/>
    <property type="match status" value="8"/>
</dbReference>
<organism evidence="3 4">
    <name type="scientific">Adiantum capillus-veneris</name>
    <name type="common">Maidenhair fern</name>
    <dbReference type="NCBI Taxonomy" id="13818"/>
    <lineage>
        <taxon>Eukaryota</taxon>
        <taxon>Viridiplantae</taxon>
        <taxon>Streptophyta</taxon>
        <taxon>Embryophyta</taxon>
        <taxon>Tracheophyta</taxon>
        <taxon>Polypodiopsida</taxon>
        <taxon>Polypodiidae</taxon>
        <taxon>Polypodiales</taxon>
        <taxon>Pteridineae</taxon>
        <taxon>Pteridaceae</taxon>
        <taxon>Vittarioideae</taxon>
        <taxon>Adiantum</taxon>
    </lineage>
</organism>
<evidence type="ECO:0000313" key="3">
    <source>
        <dbReference type="EMBL" id="KAI5077164.1"/>
    </source>
</evidence>
<name>A0A9D4V040_ADICA</name>
<dbReference type="FunFam" id="1.25.40.10:FF:000344">
    <property type="entry name" value="Pentatricopeptide repeat-containing protein"/>
    <property type="match status" value="1"/>
</dbReference>
<gene>
    <name evidence="3" type="ORF">GOP47_0006988</name>
</gene>
<dbReference type="InterPro" id="IPR011990">
    <property type="entry name" value="TPR-like_helical_dom_sf"/>
</dbReference>
<dbReference type="AlphaFoldDB" id="A0A9D4V040"/>
<dbReference type="PROSITE" id="PS51375">
    <property type="entry name" value="PPR"/>
    <property type="match status" value="9"/>
</dbReference>
<keyword evidence="4" id="KW-1185">Reference proteome</keyword>